<evidence type="ECO:0000313" key="5">
    <source>
        <dbReference type="EMBL" id="PAV17503.1"/>
    </source>
</evidence>
<feature type="compositionally biased region" description="Basic and acidic residues" evidence="3">
    <location>
        <begin position="123"/>
        <end position="140"/>
    </location>
</feature>
<evidence type="ECO:0000259" key="4">
    <source>
        <dbReference type="Pfam" id="PF08698"/>
    </source>
</evidence>
<dbReference type="AlphaFoldDB" id="A0A286UD39"/>
<evidence type="ECO:0000256" key="2">
    <source>
        <dbReference type="ARBA" id="ARBA00023242"/>
    </source>
</evidence>
<evidence type="ECO:0000256" key="3">
    <source>
        <dbReference type="SAM" id="MobiDB-lite"/>
    </source>
</evidence>
<feature type="region of interest" description="Disordered" evidence="3">
    <location>
        <begin position="103"/>
        <end position="252"/>
    </location>
</feature>
<feature type="domain" description="Fcf2 pre-rRNA processing C-terminal" evidence="4">
    <location>
        <begin position="238"/>
        <end position="342"/>
    </location>
</feature>
<dbReference type="InParanoid" id="A0A286UD39"/>
<evidence type="ECO:0000256" key="1">
    <source>
        <dbReference type="ARBA" id="ARBA00004604"/>
    </source>
</evidence>
<reference evidence="5 6" key="1">
    <citation type="journal article" date="2017" name="Mol. Ecol.">
        <title>Comparative and population genomic landscape of Phellinus noxius: A hypervariable fungus causing root rot in trees.</title>
        <authorList>
            <person name="Chung C.L."/>
            <person name="Lee T.J."/>
            <person name="Akiba M."/>
            <person name="Lee H.H."/>
            <person name="Kuo T.H."/>
            <person name="Liu D."/>
            <person name="Ke H.M."/>
            <person name="Yokoi T."/>
            <person name="Roa M.B."/>
            <person name="Lu M.J."/>
            <person name="Chang Y.Y."/>
            <person name="Ann P.J."/>
            <person name="Tsai J.N."/>
            <person name="Chen C.Y."/>
            <person name="Tzean S.S."/>
            <person name="Ota Y."/>
            <person name="Hattori T."/>
            <person name="Sahashi N."/>
            <person name="Liou R.F."/>
            <person name="Kikuchi T."/>
            <person name="Tsai I.J."/>
        </authorList>
    </citation>
    <scope>NUCLEOTIDE SEQUENCE [LARGE SCALE GENOMIC DNA]</scope>
    <source>
        <strain evidence="5 6">FFPRI411160</strain>
    </source>
</reference>
<organism evidence="5 6">
    <name type="scientific">Pyrrhoderma noxium</name>
    <dbReference type="NCBI Taxonomy" id="2282107"/>
    <lineage>
        <taxon>Eukaryota</taxon>
        <taxon>Fungi</taxon>
        <taxon>Dikarya</taxon>
        <taxon>Basidiomycota</taxon>
        <taxon>Agaricomycotina</taxon>
        <taxon>Agaricomycetes</taxon>
        <taxon>Hymenochaetales</taxon>
        <taxon>Hymenochaetaceae</taxon>
        <taxon>Pyrrhoderma</taxon>
    </lineage>
</organism>
<feature type="compositionally biased region" description="Acidic residues" evidence="3">
    <location>
        <begin position="64"/>
        <end position="85"/>
    </location>
</feature>
<comment type="subcellular location">
    <subcellularLocation>
        <location evidence="1">Nucleus</location>
        <location evidence="1">Nucleolus</location>
    </subcellularLocation>
</comment>
<dbReference type="STRING" id="2282107.A0A286UD39"/>
<dbReference type="GO" id="GO:0005730">
    <property type="term" value="C:nucleolus"/>
    <property type="evidence" value="ECO:0007669"/>
    <property type="project" value="UniProtKB-SubCell"/>
</dbReference>
<sequence>MASPAVSVATREKEETIVIVNDGEFPPPPPTASTLRDTETEKDLSGDSSSDSSDDPDSGSNSESESDSEETSDSDSDSSLDSEFEEVPKERLKALLAKARENLRAKSEKAKGKQKAAFDANDDEIKLVDSEDEAEKERKVAAQPLPDLDPGKSYKTYFNYESQNKGESDNEDEDEDESLRRRKLKKKDVLPPPSLRDIEAEALESEAGPSNVPAAPLPPPELAKDGRKLTKKEIKAQKKKAAGPGWFDLPTPDAADLPRLYREVEALRLRNALDPKRFYRKESGEGKGIKGLPAQFAIGTIVPTSTPFGTASSENLTRAERKRTLVDELVDDSETKRYAKRKFDDFQSSRAARGRGTFAKRFAGRKPKW</sequence>
<dbReference type="PANTHER" id="PTHR21686">
    <property type="entry name" value="DEOXYNUCLEOTIDYLTRANSFERASE TERMINAL-INTERACTING PROTEIN 2"/>
    <property type="match status" value="1"/>
</dbReference>
<dbReference type="GO" id="GO:0003723">
    <property type="term" value="F:RNA binding"/>
    <property type="evidence" value="ECO:0007669"/>
    <property type="project" value="TreeGrafter"/>
</dbReference>
<feature type="compositionally biased region" description="Basic and acidic residues" evidence="3">
    <location>
        <begin position="222"/>
        <end position="236"/>
    </location>
</feature>
<keyword evidence="2" id="KW-0539">Nucleus</keyword>
<comment type="caution">
    <text evidence="5">The sequence shown here is derived from an EMBL/GenBank/DDBJ whole genome shotgun (WGS) entry which is preliminary data.</text>
</comment>
<dbReference type="OrthoDB" id="427886at2759"/>
<proteinExistence type="predicted"/>
<feature type="region of interest" description="Disordered" evidence="3">
    <location>
        <begin position="1"/>
        <end position="87"/>
    </location>
</feature>
<accession>A0A286UD39</accession>
<name>A0A286UD39_9AGAM</name>
<dbReference type="Proteomes" id="UP000217199">
    <property type="component" value="Unassembled WGS sequence"/>
</dbReference>
<dbReference type="EMBL" id="NBII01000007">
    <property type="protein sequence ID" value="PAV17503.1"/>
    <property type="molecule type" value="Genomic_DNA"/>
</dbReference>
<gene>
    <name evidence="5" type="ORF">PNOK_0756700</name>
</gene>
<feature type="compositionally biased region" description="Basic and acidic residues" evidence="3">
    <location>
        <begin position="36"/>
        <end position="45"/>
    </location>
</feature>
<protein>
    <submittedName>
        <fullName evidence="5">Fcf2-domain-containing</fullName>
    </submittedName>
</protein>
<dbReference type="InterPro" id="IPR014810">
    <property type="entry name" value="Fcf2_C"/>
</dbReference>
<keyword evidence="6" id="KW-1185">Reference proteome</keyword>
<dbReference type="PANTHER" id="PTHR21686:SF12">
    <property type="entry name" value="DEOXYNUCLEOTIDYLTRANSFERASE TERMINAL-INTERACTING PROTEIN 2"/>
    <property type="match status" value="1"/>
</dbReference>
<dbReference type="Pfam" id="PF08698">
    <property type="entry name" value="Fcf2"/>
    <property type="match status" value="1"/>
</dbReference>
<dbReference type="GO" id="GO:0006396">
    <property type="term" value="P:RNA processing"/>
    <property type="evidence" value="ECO:0007669"/>
    <property type="project" value="TreeGrafter"/>
</dbReference>
<evidence type="ECO:0000313" key="6">
    <source>
        <dbReference type="Proteomes" id="UP000217199"/>
    </source>
</evidence>
<dbReference type="InterPro" id="IPR039883">
    <property type="entry name" value="Fcf2/DNTTIP2"/>
</dbReference>